<dbReference type="RefSeq" id="WP_126609307.1">
    <property type="nucleotide sequence ID" value="NZ_AP025145.1"/>
</dbReference>
<keyword evidence="2" id="KW-0067">ATP-binding</keyword>
<sequence length="180" mass="20006">MTNLKFKQKGNFSVEFAIVGAFVSLLLVFSADVILKISAKGKLDRLSYSLVNVLKERTQLYGNNYKITRSEANAIVTIGRNSLSRTMGSFNENQFGALVEELTFKGIKKPNPLKRYAIGGQVCNVTQPLSELSHLSVVTSWERQATLYRITLCYETDNWFGSIIGDSFTTVSSSSVMLGR</sequence>
<gene>
    <name evidence="2" type="primary">tadF2</name>
    <name evidence="2" type="ORF">GCM10007932_15380</name>
</gene>
<organism evidence="2 3">
    <name type="scientific">Vibrio penaeicida</name>
    <dbReference type="NCBI Taxonomy" id="104609"/>
    <lineage>
        <taxon>Bacteria</taxon>
        <taxon>Pseudomonadati</taxon>
        <taxon>Pseudomonadota</taxon>
        <taxon>Gammaproteobacteria</taxon>
        <taxon>Vibrionales</taxon>
        <taxon>Vibrionaceae</taxon>
        <taxon>Vibrio</taxon>
    </lineage>
</organism>
<protein>
    <submittedName>
        <fullName evidence="2">ATP-binding protein</fullName>
    </submittedName>
</protein>
<name>A0AAV5NNS7_9VIBR</name>
<dbReference type="Proteomes" id="UP001156690">
    <property type="component" value="Unassembled WGS sequence"/>
</dbReference>
<evidence type="ECO:0000313" key="3">
    <source>
        <dbReference type="Proteomes" id="UP001156690"/>
    </source>
</evidence>
<reference evidence="3" key="1">
    <citation type="journal article" date="2019" name="Int. J. Syst. Evol. Microbiol.">
        <title>The Global Catalogue of Microorganisms (GCM) 10K type strain sequencing project: providing services to taxonomists for standard genome sequencing and annotation.</title>
        <authorList>
            <consortium name="The Broad Institute Genomics Platform"/>
            <consortium name="The Broad Institute Genome Sequencing Center for Infectious Disease"/>
            <person name="Wu L."/>
            <person name="Ma J."/>
        </authorList>
    </citation>
    <scope>NUCLEOTIDE SEQUENCE [LARGE SCALE GENOMIC DNA]</scope>
    <source>
        <strain evidence="3">NBRC 15640</strain>
    </source>
</reference>
<dbReference type="Pfam" id="PF16964">
    <property type="entry name" value="TadF"/>
    <property type="match status" value="1"/>
</dbReference>
<dbReference type="GO" id="GO:0005524">
    <property type="term" value="F:ATP binding"/>
    <property type="evidence" value="ECO:0007669"/>
    <property type="project" value="UniProtKB-KW"/>
</dbReference>
<comment type="caution">
    <text evidence="2">The sequence shown here is derived from an EMBL/GenBank/DDBJ whole genome shotgun (WGS) entry which is preliminary data.</text>
</comment>
<keyword evidence="3" id="KW-1185">Reference proteome</keyword>
<evidence type="ECO:0000256" key="1">
    <source>
        <dbReference type="SAM" id="Phobius"/>
    </source>
</evidence>
<evidence type="ECO:0000313" key="2">
    <source>
        <dbReference type="EMBL" id="GLQ72178.1"/>
    </source>
</evidence>
<keyword evidence="1" id="KW-0812">Transmembrane</keyword>
<accession>A0AAV5NNS7</accession>
<dbReference type="AlphaFoldDB" id="A0AAV5NNS7"/>
<feature type="transmembrane region" description="Helical" evidence="1">
    <location>
        <begin position="12"/>
        <end position="35"/>
    </location>
</feature>
<keyword evidence="1" id="KW-1133">Transmembrane helix</keyword>
<dbReference type="EMBL" id="BSNX01000012">
    <property type="protein sequence ID" value="GLQ72178.1"/>
    <property type="molecule type" value="Genomic_DNA"/>
</dbReference>
<dbReference type="InterPro" id="IPR031582">
    <property type="entry name" value="TadF"/>
</dbReference>
<keyword evidence="2" id="KW-0547">Nucleotide-binding</keyword>
<keyword evidence="1" id="KW-0472">Membrane</keyword>
<proteinExistence type="predicted"/>